<evidence type="ECO:0000259" key="16">
    <source>
        <dbReference type="PROSITE" id="PS50113"/>
    </source>
</evidence>
<evidence type="ECO:0000256" key="9">
    <source>
        <dbReference type="ARBA" id="ARBA00064003"/>
    </source>
</evidence>
<dbReference type="EC" id="2.7.13.3" evidence="2"/>
<dbReference type="EMBL" id="CM001368">
    <property type="protein sequence ID" value="EHJ46379.1"/>
    <property type="molecule type" value="Genomic_DNA"/>
</dbReference>
<keyword evidence="12" id="KW-0175">Coiled coil</keyword>
<gene>
    <name evidence="17" type="ORF">DFW101_0362</name>
</gene>
<dbReference type="SUPFAM" id="SSF55785">
    <property type="entry name" value="PYP-like sensor domain (PAS domain)"/>
    <property type="match status" value="1"/>
</dbReference>
<name>G7QD73_9BACT</name>
<evidence type="ECO:0000256" key="2">
    <source>
        <dbReference type="ARBA" id="ARBA00012438"/>
    </source>
</evidence>
<evidence type="ECO:0000256" key="11">
    <source>
        <dbReference type="PROSITE-ProRule" id="PRU00169"/>
    </source>
</evidence>
<dbReference type="PROSITE" id="PS50113">
    <property type="entry name" value="PAC"/>
    <property type="match status" value="1"/>
</dbReference>
<dbReference type="SMART" id="SM00387">
    <property type="entry name" value="HATPase_c"/>
    <property type="match status" value="1"/>
</dbReference>
<dbReference type="Gene3D" id="3.30.565.10">
    <property type="entry name" value="Histidine kinase-like ATPase, C-terminal domain"/>
    <property type="match status" value="1"/>
</dbReference>
<dbReference type="Pfam" id="PF00072">
    <property type="entry name" value="Response_reg"/>
    <property type="match status" value="1"/>
</dbReference>
<dbReference type="Proteomes" id="UP000004662">
    <property type="component" value="Chromosome"/>
</dbReference>
<dbReference type="SUPFAM" id="SSF52172">
    <property type="entry name" value="CheY-like"/>
    <property type="match status" value="1"/>
</dbReference>
<dbReference type="FunFam" id="1.10.287.130:FF:000002">
    <property type="entry name" value="Two-component osmosensing histidine kinase"/>
    <property type="match status" value="1"/>
</dbReference>
<feature type="domain" description="Response regulatory" evidence="14">
    <location>
        <begin position="395"/>
        <end position="514"/>
    </location>
</feature>
<evidence type="ECO:0000256" key="5">
    <source>
        <dbReference type="ARBA" id="ARBA00022741"/>
    </source>
</evidence>
<dbReference type="SMART" id="SM00448">
    <property type="entry name" value="REC"/>
    <property type="match status" value="1"/>
</dbReference>
<evidence type="ECO:0000313" key="17">
    <source>
        <dbReference type="EMBL" id="EHJ46379.1"/>
    </source>
</evidence>
<dbReference type="NCBIfam" id="TIGR00229">
    <property type="entry name" value="sensory_box"/>
    <property type="match status" value="1"/>
</dbReference>
<evidence type="ECO:0000259" key="14">
    <source>
        <dbReference type="PROSITE" id="PS50110"/>
    </source>
</evidence>
<accession>G7QD73</accession>
<dbReference type="SUPFAM" id="SSF55874">
    <property type="entry name" value="ATPase domain of HSP90 chaperone/DNA topoisomerase II/histidine kinase"/>
    <property type="match status" value="1"/>
</dbReference>
<dbReference type="HOGENOM" id="CLU_000445_114_15_7"/>
<dbReference type="Gene3D" id="3.30.450.20">
    <property type="entry name" value="PAS domain"/>
    <property type="match status" value="1"/>
</dbReference>
<dbReference type="PANTHER" id="PTHR45339">
    <property type="entry name" value="HYBRID SIGNAL TRANSDUCTION HISTIDINE KINASE J"/>
    <property type="match status" value="1"/>
</dbReference>
<dbReference type="SUPFAM" id="SSF47384">
    <property type="entry name" value="Homodimeric domain of signal transducing histidine kinase"/>
    <property type="match status" value="1"/>
</dbReference>
<dbReference type="FunFam" id="3.30.565.10:FF:000010">
    <property type="entry name" value="Sensor histidine kinase RcsC"/>
    <property type="match status" value="1"/>
</dbReference>
<dbReference type="InterPro" id="IPR004358">
    <property type="entry name" value="Sig_transdc_His_kin-like_C"/>
</dbReference>
<dbReference type="SMART" id="SM00388">
    <property type="entry name" value="HisKA"/>
    <property type="match status" value="1"/>
</dbReference>
<dbReference type="PROSITE" id="PS50109">
    <property type="entry name" value="HIS_KIN"/>
    <property type="match status" value="1"/>
</dbReference>
<dbReference type="InterPro" id="IPR003594">
    <property type="entry name" value="HATPase_dom"/>
</dbReference>
<dbReference type="InterPro" id="IPR035965">
    <property type="entry name" value="PAS-like_dom_sf"/>
</dbReference>
<organism evidence="17 18">
    <name type="scientific">Solidesulfovibrio carbinoliphilus subsp. oakridgensis</name>
    <dbReference type="NCBI Taxonomy" id="694327"/>
    <lineage>
        <taxon>Bacteria</taxon>
        <taxon>Pseudomonadati</taxon>
        <taxon>Thermodesulfobacteriota</taxon>
        <taxon>Desulfovibrionia</taxon>
        <taxon>Desulfovibrionales</taxon>
        <taxon>Desulfovibrionaceae</taxon>
        <taxon>Solidesulfovibrio</taxon>
    </lineage>
</organism>
<dbReference type="InterPro" id="IPR036097">
    <property type="entry name" value="HisK_dim/P_sf"/>
</dbReference>
<comment type="subunit">
    <text evidence="9">At low DSF concentrations, interacts with RpfF.</text>
</comment>
<evidence type="ECO:0000256" key="7">
    <source>
        <dbReference type="ARBA" id="ARBA00022840"/>
    </source>
</evidence>
<dbReference type="InterPro" id="IPR000700">
    <property type="entry name" value="PAS-assoc_C"/>
</dbReference>
<evidence type="ECO:0000259" key="15">
    <source>
        <dbReference type="PROSITE" id="PS50112"/>
    </source>
</evidence>
<evidence type="ECO:0000256" key="3">
    <source>
        <dbReference type="ARBA" id="ARBA00022553"/>
    </source>
</evidence>
<dbReference type="Gene3D" id="3.40.50.2300">
    <property type="match status" value="1"/>
</dbReference>
<reference evidence="18" key="1">
    <citation type="journal article" date="2015" name="Genome Announc.">
        <title>High-Quality Draft Genome Sequence of Desulfovibrio carbinoliphilus FW-101-2B, an Organic Acid-Oxidizing Sulfate-Reducing Bacterium Isolated from Uranium(VI)-Contaminated Groundwater.</title>
        <authorList>
            <person name="Ramsay B.D."/>
            <person name="Hwang C."/>
            <person name="Woo H.L."/>
            <person name="Carroll S.L."/>
            <person name="Lucas S."/>
            <person name="Han J."/>
            <person name="Lapidus A.L."/>
            <person name="Cheng J.F."/>
            <person name="Goodwin L.A."/>
            <person name="Pitluck S."/>
            <person name="Peters L."/>
            <person name="Chertkov O."/>
            <person name="Held B."/>
            <person name="Detter J.C."/>
            <person name="Han C.S."/>
            <person name="Tapia R."/>
            <person name="Land M.L."/>
            <person name="Hauser L.J."/>
            <person name="Kyrpides N.C."/>
            <person name="Ivanova N.N."/>
            <person name="Mikhailova N."/>
            <person name="Pagani I."/>
            <person name="Woyke T."/>
            <person name="Arkin A.P."/>
            <person name="Dehal P."/>
            <person name="Chivian D."/>
            <person name="Criddle C.S."/>
            <person name="Wu W."/>
            <person name="Chakraborty R."/>
            <person name="Hazen T.C."/>
            <person name="Fields M.W."/>
        </authorList>
    </citation>
    <scope>NUCLEOTIDE SEQUENCE [LARGE SCALE GENOMIC DNA]</scope>
    <source>
        <strain evidence="18">FW-101-2B</strain>
    </source>
</reference>
<keyword evidence="6 17" id="KW-0418">Kinase</keyword>
<dbReference type="InterPro" id="IPR000014">
    <property type="entry name" value="PAS"/>
</dbReference>
<dbReference type="InterPro" id="IPR003661">
    <property type="entry name" value="HisK_dim/P_dom"/>
</dbReference>
<dbReference type="PRINTS" id="PR00344">
    <property type="entry name" value="BCTRLSENSOR"/>
</dbReference>
<dbReference type="InterPro" id="IPR036890">
    <property type="entry name" value="HATPase_C_sf"/>
</dbReference>
<evidence type="ECO:0000256" key="6">
    <source>
        <dbReference type="ARBA" id="ARBA00022777"/>
    </source>
</evidence>
<dbReference type="InterPro" id="IPR005467">
    <property type="entry name" value="His_kinase_dom"/>
</dbReference>
<keyword evidence="5" id="KW-0547">Nucleotide-binding</keyword>
<dbReference type="GO" id="GO:0005524">
    <property type="term" value="F:ATP binding"/>
    <property type="evidence" value="ECO:0007669"/>
    <property type="project" value="UniProtKB-KW"/>
</dbReference>
<dbReference type="InterPro" id="IPR001610">
    <property type="entry name" value="PAC"/>
</dbReference>
<dbReference type="InterPro" id="IPR011006">
    <property type="entry name" value="CheY-like_superfamily"/>
</dbReference>
<evidence type="ECO:0000259" key="13">
    <source>
        <dbReference type="PROSITE" id="PS50109"/>
    </source>
</evidence>
<keyword evidence="8" id="KW-0902">Two-component regulatory system</keyword>
<evidence type="ECO:0000313" key="18">
    <source>
        <dbReference type="Proteomes" id="UP000004662"/>
    </source>
</evidence>
<dbReference type="GO" id="GO:0000155">
    <property type="term" value="F:phosphorelay sensor kinase activity"/>
    <property type="evidence" value="ECO:0007669"/>
    <property type="project" value="InterPro"/>
</dbReference>
<feature type="domain" description="PAC" evidence="16">
    <location>
        <begin position="78"/>
        <end position="130"/>
    </location>
</feature>
<evidence type="ECO:0000256" key="12">
    <source>
        <dbReference type="SAM" id="Coils"/>
    </source>
</evidence>
<dbReference type="CDD" id="cd17546">
    <property type="entry name" value="REC_hyHK_CKI1_RcsC-like"/>
    <property type="match status" value="1"/>
</dbReference>
<keyword evidence="4" id="KW-0808">Transferase</keyword>
<dbReference type="CDD" id="cd00082">
    <property type="entry name" value="HisKA"/>
    <property type="match status" value="1"/>
</dbReference>
<evidence type="ECO:0000256" key="10">
    <source>
        <dbReference type="ARBA" id="ARBA00068150"/>
    </source>
</evidence>
<dbReference type="Pfam" id="PF00512">
    <property type="entry name" value="HisKA"/>
    <property type="match status" value="1"/>
</dbReference>
<dbReference type="Gene3D" id="1.10.287.130">
    <property type="match status" value="1"/>
</dbReference>
<feature type="modified residue" description="4-aspartylphosphate" evidence="11">
    <location>
        <position position="444"/>
    </location>
</feature>
<dbReference type="SMART" id="SM00086">
    <property type="entry name" value="PAC"/>
    <property type="match status" value="1"/>
</dbReference>
<dbReference type="Pfam" id="PF13426">
    <property type="entry name" value="PAS_9"/>
    <property type="match status" value="1"/>
</dbReference>
<dbReference type="AlphaFoldDB" id="G7QD73"/>
<sequence>MQKIQMSFDIFFDQEAVGIVQVDLEGSVIAANWKYCSITGYSIEEIEQQQFLNFTHPSYMNIQIEQTEKLIDGSTRTFDSEQQYCRKDGTEIWVRLTVCPARDEGGRPKTLIAFVEDITDRIESEKRLRQAKEEAEQANRAKSEFLANMSHEIRTPMNGVMGMTDLLLMSGLSGPAREYLQLIKQSGTSLLQIINDILDLSKIESGKFVLDCQAFSLRDSLETILHPLRLGARDKGLDFRHVIAADAPDRLLGDKGRLGQVLTNLVGNAIKFTEKGMVRLSVEPDPEAALPQTVRFLFRVQDDGIGIPAERLTDIFEPFSQVIKSGPAAGGGTGLGLSISKCLVGMMAGRIWVESTVGKGSIFSFSAQFALDPGKEGCCPVAQRPLDPAIRSGLAILLAEDEPINRRVAVELLLLRGHTVETAQSGGEVLAKLRQAPFDLVLMDVRMPDMDGMEAVRAIRRGEAGADTAGIPVVALTAYALKNDRERFLAAGMDDYLAKPLDLDGLDRILERIAAAGERKGRGKGDYPAAKKPAS</sequence>
<dbReference type="OrthoDB" id="5383323at2"/>
<keyword evidence="3 11" id="KW-0597">Phosphoprotein</keyword>
<dbReference type="PROSITE" id="PS50112">
    <property type="entry name" value="PAS"/>
    <property type="match status" value="1"/>
</dbReference>
<protein>
    <recommendedName>
        <fullName evidence="10">Sensory/regulatory protein RpfC</fullName>
        <ecNumber evidence="2">2.7.13.3</ecNumber>
    </recommendedName>
</protein>
<evidence type="ECO:0000256" key="4">
    <source>
        <dbReference type="ARBA" id="ARBA00022679"/>
    </source>
</evidence>
<evidence type="ECO:0000256" key="8">
    <source>
        <dbReference type="ARBA" id="ARBA00023012"/>
    </source>
</evidence>
<dbReference type="STRING" id="694327.DFW101_0362"/>
<evidence type="ECO:0000256" key="1">
    <source>
        <dbReference type="ARBA" id="ARBA00000085"/>
    </source>
</evidence>
<dbReference type="eggNOG" id="COG5002">
    <property type="taxonomic scope" value="Bacteria"/>
</dbReference>
<keyword evidence="7" id="KW-0067">ATP-binding</keyword>
<proteinExistence type="predicted"/>
<keyword evidence="18" id="KW-1185">Reference proteome</keyword>
<dbReference type="SMART" id="SM00091">
    <property type="entry name" value="PAS"/>
    <property type="match status" value="1"/>
</dbReference>
<dbReference type="PANTHER" id="PTHR45339:SF3">
    <property type="entry name" value="HISTIDINE KINASE"/>
    <property type="match status" value="1"/>
</dbReference>
<feature type="domain" description="PAS" evidence="15">
    <location>
        <begin position="19"/>
        <end position="74"/>
    </location>
</feature>
<comment type="catalytic activity">
    <reaction evidence="1">
        <text>ATP + protein L-histidine = ADP + protein N-phospho-L-histidine.</text>
        <dbReference type="EC" id="2.7.13.3"/>
    </reaction>
</comment>
<dbReference type="Pfam" id="PF02518">
    <property type="entry name" value="HATPase_c"/>
    <property type="match status" value="1"/>
</dbReference>
<dbReference type="CDD" id="cd00130">
    <property type="entry name" value="PAS"/>
    <property type="match status" value="1"/>
</dbReference>
<dbReference type="PROSITE" id="PS50110">
    <property type="entry name" value="RESPONSE_REGULATORY"/>
    <property type="match status" value="1"/>
</dbReference>
<feature type="coiled-coil region" evidence="12">
    <location>
        <begin position="115"/>
        <end position="148"/>
    </location>
</feature>
<dbReference type="InterPro" id="IPR001789">
    <property type="entry name" value="Sig_transdc_resp-reg_receiver"/>
</dbReference>
<feature type="domain" description="Histidine kinase" evidence="13">
    <location>
        <begin position="148"/>
        <end position="371"/>
    </location>
</feature>